<dbReference type="AlphaFoldDB" id="A0A0C1F7M2"/>
<evidence type="ECO:0000313" key="1">
    <source>
        <dbReference type="EMBL" id="KIA89177.1"/>
    </source>
</evidence>
<evidence type="ECO:0008006" key="3">
    <source>
        <dbReference type="Google" id="ProtNLM"/>
    </source>
</evidence>
<sequence length="148" mass="16731">MKRIYSYCSVLLLVLIVSCGKKTAKERAIALVEKQYENSNQKLDFEQATLDSLYNISPEAYADSLAKGHELDSTLAVLETEIEHFSQAESDSVGLISAKLTKERYRLLELAKTKPAFVGWKLSGIKSEDGKSEEFNFKFDKEITRIVE</sequence>
<proteinExistence type="predicted"/>
<dbReference type="PROSITE" id="PS51257">
    <property type="entry name" value="PROKAR_LIPOPROTEIN"/>
    <property type="match status" value="1"/>
</dbReference>
<reference evidence="1 2" key="1">
    <citation type="submission" date="2014-10" db="EMBL/GenBank/DDBJ databases">
        <title>Pedobacter Kyungheensis.</title>
        <authorList>
            <person name="Anderson B.M."/>
            <person name="Newman J.D."/>
        </authorList>
    </citation>
    <scope>NUCLEOTIDE SEQUENCE [LARGE SCALE GENOMIC DNA]</scope>
    <source>
        <strain evidence="1 2">KACC 16221</strain>
    </source>
</reference>
<dbReference type="EMBL" id="JSYN01000046">
    <property type="protein sequence ID" value="KIA89177.1"/>
    <property type="molecule type" value="Genomic_DNA"/>
</dbReference>
<dbReference type="OrthoDB" id="767340at2"/>
<name>A0A0C1F7M2_9SPHI</name>
<keyword evidence="2" id="KW-1185">Reference proteome</keyword>
<dbReference type="RefSeq" id="WP_039482997.1">
    <property type="nucleotide sequence ID" value="NZ_JSYN01000046.1"/>
</dbReference>
<accession>A0A0C1F7M2</accession>
<dbReference type="Proteomes" id="UP000031246">
    <property type="component" value="Unassembled WGS sequence"/>
</dbReference>
<gene>
    <name evidence="1" type="ORF">OC25_25625</name>
</gene>
<evidence type="ECO:0000313" key="2">
    <source>
        <dbReference type="Proteomes" id="UP000031246"/>
    </source>
</evidence>
<protein>
    <recommendedName>
        <fullName evidence="3">Lipoprotein</fullName>
    </recommendedName>
</protein>
<comment type="caution">
    <text evidence="1">The sequence shown here is derived from an EMBL/GenBank/DDBJ whole genome shotgun (WGS) entry which is preliminary data.</text>
</comment>
<organism evidence="1 2">
    <name type="scientific">Pedobacter kyungheensis</name>
    <dbReference type="NCBI Taxonomy" id="1069985"/>
    <lineage>
        <taxon>Bacteria</taxon>
        <taxon>Pseudomonadati</taxon>
        <taxon>Bacteroidota</taxon>
        <taxon>Sphingobacteriia</taxon>
        <taxon>Sphingobacteriales</taxon>
        <taxon>Sphingobacteriaceae</taxon>
        <taxon>Pedobacter</taxon>
    </lineage>
</organism>